<dbReference type="InterPro" id="IPR005940">
    <property type="entry name" value="Anthranilate_Pribosyl_Tfrase"/>
</dbReference>
<evidence type="ECO:0000256" key="2">
    <source>
        <dbReference type="ARBA" id="ARBA00011738"/>
    </source>
</evidence>
<gene>
    <name evidence="12 15" type="primary">trpD</name>
    <name evidence="15" type="ORF">FJZ47_10545</name>
</gene>
<dbReference type="GO" id="GO:0004048">
    <property type="term" value="F:anthranilate phosphoribosyltransferase activity"/>
    <property type="evidence" value="ECO:0007669"/>
    <property type="project" value="UniProtKB-UniRule"/>
</dbReference>
<dbReference type="InterPro" id="IPR035902">
    <property type="entry name" value="Nuc_phospho_transferase"/>
</dbReference>
<evidence type="ECO:0000256" key="8">
    <source>
        <dbReference type="ARBA" id="ARBA00022842"/>
    </source>
</evidence>
<sequence>MIREGIQAVVSGRHLSEAEAIAVMTEIMDGNATPAQIAAFIVGLRMKGETVEEITGCARVMRDKATFIHTPPGSIPVDTAGTGGDGAQTFNISTTAAFIAAGAGVVIAKHGNRAASSQAGSADVLEALGIPIDLEPAGVEASIRAVGIGFLFAPALHGAMKYAIGPRREIGVRTVFNILGPLTNPARAQHQLVGVYDGALTSVMATVLHNLGAQRAFVVHGSDGLDELTTTGATTVAELRHGQVRTYTVHPADFGLPVNRLEDLRGADAQWNADLTTRLLRGEALPQRGIVLLNAAAAIAASTDDTSIVDCLARAQEALDSGKALAKLEHLREFTRQWSQTS</sequence>
<feature type="binding site" evidence="12">
    <location>
        <position position="93"/>
    </location>
    <ligand>
        <name>Mg(2+)</name>
        <dbReference type="ChEBI" id="CHEBI:18420"/>
        <label>1</label>
    </ligand>
</feature>
<dbReference type="InterPro" id="IPR036320">
    <property type="entry name" value="Glycosyl_Trfase_fam3_N_dom_sf"/>
</dbReference>
<evidence type="ECO:0000313" key="16">
    <source>
        <dbReference type="Proteomes" id="UP000712673"/>
    </source>
</evidence>
<feature type="binding site" evidence="12">
    <location>
        <position position="227"/>
    </location>
    <ligand>
        <name>Mg(2+)</name>
        <dbReference type="ChEBI" id="CHEBI:18420"/>
        <label>2</label>
    </ligand>
</feature>
<dbReference type="AlphaFoldDB" id="A0A937W103"/>
<feature type="binding site" evidence="12">
    <location>
        <begin position="84"/>
        <end position="85"/>
    </location>
    <ligand>
        <name>5-phospho-alpha-D-ribose 1-diphosphate</name>
        <dbReference type="ChEBI" id="CHEBI:58017"/>
    </ligand>
</feature>
<comment type="pathway">
    <text evidence="1 12">Amino-acid biosynthesis; L-tryptophan biosynthesis; L-tryptophan from chorismate: step 2/5.</text>
</comment>
<feature type="domain" description="Glycosyl transferase family 3 N-terminal" evidence="14">
    <location>
        <begin position="6"/>
        <end position="65"/>
    </location>
</feature>
<dbReference type="FunFam" id="1.20.970.10:FF:000006">
    <property type="entry name" value="Anthranilate phosphoribosyltransferase"/>
    <property type="match status" value="1"/>
</dbReference>
<dbReference type="Pfam" id="PF00591">
    <property type="entry name" value="Glycos_transf_3"/>
    <property type="match status" value="1"/>
</dbReference>
<feature type="binding site" evidence="12">
    <location>
        <position position="226"/>
    </location>
    <ligand>
        <name>Mg(2+)</name>
        <dbReference type="ChEBI" id="CHEBI:18420"/>
        <label>2</label>
    </ligand>
</feature>
<evidence type="ECO:0000256" key="11">
    <source>
        <dbReference type="ARBA" id="ARBA00061188"/>
    </source>
</evidence>
<feature type="binding site" evidence="12">
    <location>
        <position position="167"/>
    </location>
    <ligand>
        <name>anthranilate</name>
        <dbReference type="ChEBI" id="CHEBI:16567"/>
        <label>2</label>
    </ligand>
</feature>
<name>A0A937W103_UNCTE</name>
<keyword evidence="8 12" id="KW-0460">Magnesium</keyword>
<dbReference type="EC" id="2.4.2.18" evidence="12"/>
<dbReference type="HAMAP" id="MF_00211">
    <property type="entry name" value="TrpD"/>
    <property type="match status" value="1"/>
</dbReference>
<comment type="function">
    <text evidence="12">Catalyzes the transfer of the phosphoribosyl group of 5-phosphorylribose-1-pyrophosphate (PRPP) to anthranilate to yield N-(5'-phosphoribosyl)-anthranilate (PRA).</text>
</comment>
<dbReference type="EMBL" id="VGLS01000281">
    <property type="protein sequence ID" value="MBM3224228.1"/>
    <property type="molecule type" value="Genomic_DNA"/>
</dbReference>
<feature type="binding site" evidence="12">
    <location>
        <position position="89"/>
    </location>
    <ligand>
        <name>5-phospho-alpha-D-ribose 1-diphosphate</name>
        <dbReference type="ChEBI" id="CHEBI:58017"/>
    </ligand>
</feature>
<dbReference type="PANTHER" id="PTHR43285:SF2">
    <property type="entry name" value="ANTHRANILATE PHOSPHORIBOSYLTRANSFERASE"/>
    <property type="match status" value="1"/>
</dbReference>
<dbReference type="GO" id="GO:0000287">
    <property type="term" value="F:magnesium ion binding"/>
    <property type="evidence" value="ECO:0007669"/>
    <property type="project" value="UniProtKB-UniRule"/>
</dbReference>
<evidence type="ECO:0000313" key="15">
    <source>
        <dbReference type="EMBL" id="MBM3224228.1"/>
    </source>
</evidence>
<evidence type="ECO:0000256" key="6">
    <source>
        <dbReference type="ARBA" id="ARBA00022723"/>
    </source>
</evidence>
<comment type="similarity">
    <text evidence="11">In the C-terminal section; belongs to the anthranilate phosphoribosyltransferase family.</text>
</comment>
<organism evidence="15 16">
    <name type="scientific">Tectimicrobiota bacterium</name>
    <dbReference type="NCBI Taxonomy" id="2528274"/>
    <lineage>
        <taxon>Bacteria</taxon>
        <taxon>Pseudomonadati</taxon>
        <taxon>Nitrospinota/Tectimicrobiota group</taxon>
        <taxon>Candidatus Tectimicrobiota</taxon>
    </lineage>
</organism>
<feature type="binding site" evidence="12">
    <location>
        <position position="227"/>
    </location>
    <ligand>
        <name>Mg(2+)</name>
        <dbReference type="ChEBI" id="CHEBI:18420"/>
        <label>1</label>
    </ligand>
</feature>
<evidence type="ECO:0000259" key="13">
    <source>
        <dbReference type="Pfam" id="PF00591"/>
    </source>
</evidence>
<evidence type="ECO:0000256" key="7">
    <source>
        <dbReference type="ARBA" id="ARBA00022822"/>
    </source>
</evidence>
<feature type="binding site" evidence="12">
    <location>
        <position position="121"/>
    </location>
    <ligand>
        <name>5-phospho-alpha-D-ribose 1-diphosphate</name>
        <dbReference type="ChEBI" id="CHEBI:58017"/>
    </ligand>
</feature>
<comment type="cofactor">
    <cofactor evidence="12">
        <name>Mg(2+)</name>
        <dbReference type="ChEBI" id="CHEBI:18420"/>
    </cofactor>
    <text evidence="12">Binds 2 magnesium ions per monomer.</text>
</comment>
<keyword evidence="9 12" id="KW-0057">Aromatic amino acid biosynthesis</keyword>
<evidence type="ECO:0000256" key="9">
    <source>
        <dbReference type="ARBA" id="ARBA00023141"/>
    </source>
</evidence>
<accession>A0A937W103</accession>
<feature type="binding site" evidence="12">
    <location>
        <position position="81"/>
    </location>
    <ligand>
        <name>5-phospho-alpha-D-ribose 1-diphosphate</name>
        <dbReference type="ChEBI" id="CHEBI:58017"/>
    </ligand>
</feature>
<reference evidence="15" key="1">
    <citation type="submission" date="2019-03" db="EMBL/GenBank/DDBJ databases">
        <title>Lake Tanganyika Metagenome-Assembled Genomes (MAGs).</title>
        <authorList>
            <person name="Tran P."/>
        </authorList>
    </citation>
    <scope>NUCLEOTIDE SEQUENCE</scope>
    <source>
        <strain evidence="15">K_DeepCast_65m_m2_066</strain>
    </source>
</reference>
<keyword evidence="3 12" id="KW-0028">Amino-acid biosynthesis</keyword>
<proteinExistence type="inferred from homology"/>
<evidence type="ECO:0000256" key="4">
    <source>
        <dbReference type="ARBA" id="ARBA00022676"/>
    </source>
</evidence>
<keyword evidence="7 12" id="KW-0822">Tryptophan biosynthesis</keyword>
<comment type="caution">
    <text evidence="12">Lacks conserved residue(s) required for the propagation of feature annotation.</text>
</comment>
<dbReference type="Gene3D" id="3.40.1030.10">
    <property type="entry name" value="Nucleoside phosphorylase/phosphoribosyltransferase catalytic domain"/>
    <property type="match status" value="1"/>
</dbReference>
<feature type="binding site" evidence="12">
    <location>
        <begin position="109"/>
        <end position="117"/>
    </location>
    <ligand>
        <name>5-phospho-alpha-D-ribose 1-diphosphate</name>
        <dbReference type="ChEBI" id="CHEBI:58017"/>
    </ligand>
</feature>
<dbReference type="Proteomes" id="UP000712673">
    <property type="component" value="Unassembled WGS sequence"/>
</dbReference>
<feature type="binding site" evidence="12">
    <location>
        <position position="81"/>
    </location>
    <ligand>
        <name>anthranilate</name>
        <dbReference type="ChEBI" id="CHEBI:16567"/>
        <label>1</label>
    </ligand>
</feature>
<keyword evidence="4 12" id="KW-0328">Glycosyltransferase</keyword>
<feature type="binding site" evidence="12">
    <location>
        <begin position="91"/>
        <end position="94"/>
    </location>
    <ligand>
        <name>5-phospho-alpha-D-ribose 1-diphosphate</name>
        <dbReference type="ChEBI" id="CHEBI:58017"/>
    </ligand>
</feature>
<dbReference type="PANTHER" id="PTHR43285">
    <property type="entry name" value="ANTHRANILATE PHOSPHORIBOSYLTRANSFERASE"/>
    <property type="match status" value="1"/>
</dbReference>
<dbReference type="GO" id="GO:0005829">
    <property type="term" value="C:cytosol"/>
    <property type="evidence" value="ECO:0007669"/>
    <property type="project" value="TreeGrafter"/>
</dbReference>
<protein>
    <recommendedName>
        <fullName evidence="12">Anthranilate phosphoribosyltransferase</fullName>
        <ecNumber evidence="12">2.4.2.18</ecNumber>
    </recommendedName>
</protein>
<evidence type="ECO:0000256" key="10">
    <source>
        <dbReference type="ARBA" id="ARBA00052328"/>
    </source>
</evidence>
<dbReference type="SUPFAM" id="SSF52418">
    <property type="entry name" value="Nucleoside phosphorylase/phosphoribosyltransferase catalytic domain"/>
    <property type="match status" value="1"/>
</dbReference>
<comment type="subunit">
    <text evidence="2 12">Homodimer.</text>
</comment>
<evidence type="ECO:0000256" key="5">
    <source>
        <dbReference type="ARBA" id="ARBA00022679"/>
    </source>
</evidence>
<feature type="binding site" evidence="12">
    <location>
        <position position="112"/>
    </location>
    <ligand>
        <name>anthranilate</name>
        <dbReference type="ChEBI" id="CHEBI:16567"/>
        <label>1</label>
    </ligand>
</feature>
<dbReference type="FunFam" id="3.40.1030.10:FF:000002">
    <property type="entry name" value="Anthranilate phosphoribosyltransferase"/>
    <property type="match status" value="1"/>
</dbReference>
<dbReference type="NCBIfam" id="TIGR01245">
    <property type="entry name" value="trpD"/>
    <property type="match status" value="1"/>
</dbReference>
<evidence type="ECO:0000259" key="14">
    <source>
        <dbReference type="Pfam" id="PF02885"/>
    </source>
</evidence>
<dbReference type="InterPro" id="IPR000312">
    <property type="entry name" value="Glycosyl_Trfase_fam3"/>
</dbReference>
<evidence type="ECO:0000256" key="12">
    <source>
        <dbReference type="HAMAP-Rule" id="MF_00211"/>
    </source>
</evidence>
<dbReference type="Pfam" id="PF02885">
    <property type="entry name" value="Glycos_trans_3N"/>
    <property type="match status" value="1"/>
</dbReference>
<comment type="similarity">
    <text evidence="12">Belongs to the anthranilate phosphoribosyltransferase family.</text>
</comment>
<evidence type="ECO:0000256" key="1">
    <source>
        <dbReference type="ARBA" id="ARBA00004907"/>
    </source>
</evidence>
<dbReference type="InterPro" id="IPR017459">
    <property type="entry name" value="Glycosyl_Trfase_fam3_N_dom"/>
</dbReference>
<evidence type="ECO:0000256" key="3">
    <source>
        <dbReference type="ARBA" id="ARBA00022605"/>
    </source>
</evidence>
<keyword evidence="5 12" id="KW-0808">Transferase</keyword>
<comment type="catalytic activity">
    <reaction evidence="10 12">
        <text>N-(5-phospho-beta-D-ribosyl)anthranilate + diphosphate = 5-phospho-alpha-D-ribose 1-diphosphate + anthranilate</text>
        <dbReference type="Rhea" id="RHEA:11768"/>
        <dbReference type="ChEBI" id="CHEBI:16567"/>
        <dbReference type="ChEBI" id="CHEBI:18277"/>
        <dbReference type="ChEBI" id="CHEBI:33019"/>
        <dbReference type="ChEBI" id="CHEBI:58017"/>
        <dbReference type="EC" id="2.4.2.18"/>
    </reaction>
</comment>
<comment type="caution">
    <text evidence="15">The sequence shown here is derived from an EMBL/GenBank/DDBJ whole genome shotgun (WGS) entry which is preliminary data.</text>
</comment>
<dbReference type="Gene3D" id="1.20.970.10">
    <property type="entry name" value="Transferase, Pyrimidine Nucleoside Phosphorylase, Chain C"/>
    <property type="match status" value="1"/>
</dbReference>
<dbReference type="SUPFAM" id="SSF47648">
    <property type="entry name" value="Nucleoside phosphorylase/phosphoribosyltransferase N-terminal domain"/>
    <property type="match status" value="1"/>
</dbReference>
<dbReference type="GO" id="GO:0000162">
    <property type="term" value="P:L-tryptophan biosynthetic process"/>
    <property type="evidence" value="ECO:0007669"/>
    <property type="project" value="UniProtKB-UniRule"/>
</dbReference>
<keyword evidence="6 12" id="KW-0479">Metal-binding</keyword>
<feature type="domain" description="Glycosyl transferase family 3" evidence="13">
    <location>
        <begin position="77"/>
        <end position="325"/>
    </location>
</feature>